<sequence length="135" mass="14973">MVNEPIDFDIHRYNAVLPYPKAVHLSIEAVGNIYQGKRFWDWSIKSYNSQTCADQGGIALETASCKITNGIASGGIAVVEGSPDDDYVYMGDVAYNSDGGVTITETDFKYAKMFHPKTRKTWHIAQAASDAFRRN</sequence>
<comment type="caution">
    <text evidence="1">The sequence shown here is derived from an EMBL/GenBank/DDBJ whole genome shotgun (WGS) entry which is preliminary data.</text>
</comment>
<protein>
    <submittedName>
        <fullName evidence="1">Uncharacterized protein</fullName>
    </submittedName>
</protein>
<dbReference type="Proteomes" id="UP001302321">
    <property type="component" value="Unassembled WGS sequence"/>
</dbReference>
<name>A0AAN7A9H5_9PEZI</name>
<evidence type="ECO:0000313" key="2">
    <source>
        <dbReference type="Proteomes" id="UP001302321"/>
    </source>
</evidence>
<keyword evidence="2" id="KW-1185">Reference proteome</keyword>
<dbReference type="AlphaFoldDB" id="A0AAN7A9H5"/>
<organism evidence="1 2">
    <name type="scientific">Triangularia setosa</name>
    <dbReference type="NCBI Taxonomy" id="2587417"/>
    <lineage>
        <taxon>Eukaryota</taxon>
        <taxon>Fungi</taxon>
        <taxon>Dikarya</taxon>
        <taxon>Ascomycota</taxon>
        <taxon>Pezizomycotina</taxon>
        <taxon>Sordariomycetes</taxon>
        <taxon>Sordariomycetidae</taxon>
        <taxon>Sordariales</taxon>
        <taxon>Podosporaceae</taxon>
        <taxon>Triangularia</taxon>
    </lineage>
</organism>
<proteinExistence type="predicted"/>
<reference evidence="1" key="1">
    <citation type="journal article" date="2023" name="Mol. Phylogenet. Evol.">
        <title>Genome-scale phylogeny and comparative genomics of the fungal order Sordariales.</title>
        <authorList>
            <person name="Hensen N."/>
            <person name="Bonometti L."/>
            <person name="Westerberg I."/>
            <person name="Brannstrom I.O."/>
            <person name="Guillou S."/>
            <person name="Cros-Aarteil S."/>
            <person name="Calhoun S."/>
            <person name="Haridas S."/>
            <person name="Kuo A."/>
            <person name="Mondo S."/>
            <person name="Pangilinan J."/>
            <person name="Riley R."/>
            <person name="LaButti K."/>
            <person name="Andreopoulos B."/>
            <person name="Lipzen A."/>
            <person name="Chen C."/>
            <person name="Yan M."/>
            <person name="Daum C."/>
            <person name="Ng V."/>
            <person name="Clum A."/>
            <person name="Steindorff A."/>
            <person name="Ohm R.A."/>
            <person name="Martin F."/>
            <person name="Silar P."/>
            <person name="Natvig D.O."/>
            <person name="Lalanne C."/>
            <person name="Gautier V."/>
            <person name="Ament-Velasquez S.L."/>
            <person name="Kruys A."/>
            <person name="Hutchinson M.I."/>
            <person name="Powell A.J."/>
            <person name="Barry K."/>
            <person name="Miller A.N."/>
            <person name="Grigoriev I.V."/>
            <person name="Debuchy R."/>
            <person name="Gladieux P."/>
            <person name="Hiltunen Thoren M."/>
            <person name="Johannesson H."/>
        </authorList>
    </citation>
    <scope>NUCLEOTIDE SEQUENCE</scope>
    <source>
        <strain evidence="1">CBS 892.96</strain>
    </source>
</reference>
<reference evidence="1" key="2">
    <citation type="submission" date="2023-05" db="EMBL/GenBank/DDBJ databases">
        <authorList>
            <consortium name="Lawrence Berkeley National Laboratory"/>
            <person name="Steindorff A."/>
            <person name="Hensen N."/>
            <person name="Bonometti L."/>
            <person name="Westerberg I."/>
            <person name="Brannstrom I.O."/>
            <person name="Guillou S."/>
            <person name="Cros-Aarteil S."/>
            <person name="Calhoun S."/>
            <person name="Haridas S."/>
            <person name="Kuo A."/>
            <person name="Mondo S."/>
            <person name="Pangilinan J."/>
            <person name="Riley R."/>
            <person name="Labutti K."/>
            <person name="Andreopoulos B."/>
            <person name="Lipzen A."/>
            <person name="Chen C."/>
            <person name="Yanf M."/>
            <person name="Daum C."/>
            <person name="Ng V."/>
            <person name="Clum A."/>
            <person name="Ohm R."/>
            <person name="Martin F."/>
            <person name="Silar P."/>
            <person name="Natvig D."/>
            <person name="Lalanne C."/>
            <person name="Gautier V."/>
            <person name="Ament-Velasquez S.L."/>
            <person name="Kruys A."/>
            <person name="Hutchinson M.I."/>
            <person name="Powell A.J."/>
            <person name="Barry K."/>
            <person name="Miller A.N."/>
            <person name="Grigoriev I.V."/>
            <person name="Debuchy R."/>
            <person name="Gladieux P."/>
            <person name="Thoren M.H."/>
            <person name="Johannesson H."/>
        </authorList>
    </citation>
    <scope>NUCLEOTIDE SEQUENCE</scope>
    <source>
        <strain evidence="1">CBS 892.96</strain>
    </source>
</reference>
<dbReference type="EMBL" id="MU866166">
    <property type="protein sequence ID" value="KAK4177382.1"/>
    <property type="molecule type" value="Genomic_DNA"/>
</dbReference>
<accession>A0AAN7A9H5</accession>
<gene>
    <name evidence="1" type="ORF">QBC36DRAFT_289564</name>
</gene>
<evidence type="ECO:0000313" key="1">
    <source>
        <dbReference type="EMBL" id="KAK4177382.1"/>
    </source>
</evidence>